<evidence type="ECO:0000256" key="2">
    <source>
        <dbReference type="SAM" id="Phobius"/>
    </source>
</evidence>
<evidence type="ECO:0000313" key="3">
    <source>
        <dbReference type="EMBL" id="KAG2622721.1"/>
    </source>
</evidence>
<dbReference type="AlphaFoldDB" id="A0A8T0UFC9"/>
<feature type="transmembrane region" description="Helical" evidence="2">
    <location>
        <begin position="20"/>
        <end position="43"/>
    </location>
</feature>
<keyword evidence="2" id="KW-0472">Membrane</keyword>
<protein>
    <submittedName>
        <fullName evidence="3">Uncharacterized protein</fullName>
    </submittedName>
</protein>
<feature type="region of interest" description="Disordered" evidence="1">
    <location>
        <begin position="119"/>
        <end position="138"/>
    </location>
</feature>
<sequence length="217" mass="24299">MIHLFPQQILLLYFSSQRIWILPIPLHFFLLPAVVAICLLRLLCVEVRDDDSSFVLIPFIFSPLRQHLGRWHRHRASRADGTVAADHFHRLLAANAPAAGTVVERRGRPLAPLAQATSYADPSVARPPPTPPPPASSAWRMAPSPLPASSACRTADGTHAITIAILLFFLRSVDILFFLCAAAATPSLLLPRVFYYWLLCWLDLHFRLQIPLRFVSL</sequence>
<evidence type="ECO:0000256" key="1">
    <source>
        <dbReference type="SAM" id="MobiDB-lite"/>
    </source>
</evidence>
<keyword evidence="2" id="KW-0812">Transmembrane</keyword>
<keyword evidence="2" id="KW-1133">Transmembrane helix</keyword>
<comment type="caution">
    <text evidence="3">The sequence shown here is derived from an EMBL/GenBank/DDBJ whole genome shotgun (WGS) entry which is preliminary data.</text>
</comment>
<gene>
    <name evidence="3" type="ORF">PVAP13_3KG070346</name>
</gene>
<dbReference type="Proteomes" id="UP000823388">
    <property type="component" value="Chromosome 3K"/>
</dbReference>
<proteinExistence type="predicted"/>
<evidence type="ECO:0000313" key="4">
    <source>
        <dbReference type="Proteomes" id="UP000823388"/>
    </source>
</evidence>
<reference evidence="3" key="1">
    <citation type="submission" date="2020-05" db="EMBL/GenBank/DDBJ databases">
        <title>WGS assembly of Panicum virgatum.</title>
        <authorList>
            <person name="Lovell J.T."/>
            <person name="Jenkins J."/>
            <person name="Shu S."/>
            <person name="Juenger T.E."/>
            <person name="Schmutz J."/>
        </authorList>
    </citation>
    <scope>NUCLEOTIDE SEQUENCE</scope>
    <source>
        <strain evidence="3">AP13</strain>
    </source>
</reference>
<name>A0A8T0UFC9_PANVG</name>
<keyword evidence="4" id="KW-1185">Reference proteome</keyword>
<dbReference type="EMBL" id="CM029041">
    <property type="protein sequence ID" value="KAG2622721.1"/>
    <property type="molecule type" value="Genomic_DNA"/>
</dbReference>
<feature type="compositionally biased region" description="Pro residues" evidence="1">
    <location>
        <begin position="125"/>
        <end position="135"/>
    </location>
</feature>
<organism evidence="3 4">
    <name type="scientific">Panicum virgatum</name>
    <name type="common">Blackwell switchgrass</name>
    <dbReference type="NCBI Taxonomy" id="38727"/>
    <lineage>
        <taxon>Eukaryota</taxon>
        <taxon>Viridiplantae</taxon>
        <taxon>Streptophyta</taxon>
        <taxon>Embryophyta</taxon>
        <taxon>Tracheophyta</taxon>
        <taxon>Spermatophyta</taxon>
        <taxon>Magnoliopsida</taxon>
        <taxon>Liliopsida</taxon>
        <taxon>Poales</taxon>
        <taxon>Poaceae</taxon>
        <taxon>PACMAD clade</taxon>
        <taxon>Panicoideae</taxon>
        <taxon>Panicodae</taxon>
        <taxon>Paniceae</taxon>
        <taxon>Panicinae</taxon>
        <taxon>Panicum</taxon>
        <taxon>Panicum sect. Hiantes</taxon>
    </lineage>
</organism>
<accession>A0A8T0UFC9</accession>